<dbReference type="Gene3D" id="3.20.20.370">
    <property type="entry name" value="Glycoside hydrolase/deacetylase"/>
    <property type="match status" value="1"/>
</dbReference>
<name>A0A1G9VD34_9FLAO</name>
<dbReference type="AlphaFoldDB" id="A0A1G9VD34"/>
<accession>A0A1G9VD34</accession>
<evidence type="ECO:0000259" key="1">
    <source>
        <dbReference type="Pfam" id="PF01522"/>
    </source>
</evidence>
<keyword evidence="3" id="KW-1185">Reference proteome</keyword>
<dbReference type="SUPFAM" id="SSF88713">
    <property type="entry name" value="Glycoside hydrolase/deacetylase"/>
    <property type="match status" value="1"/>
</dbReference>
<dbReference type="InterPro" id="IPR002509">
    <property type="entry name" value="NODB_dom"/>
</dbReference>
<dbReference type="InterPro" id="IPR011330">
    <property type="entry name" value="Glyco_hydro/deAcase_b/a-brl"/>
</dbReference>
<dbReference type="OrthoDB" id="9825483at2"/>
<evidence type="ECO:0000313" key="3">
    <source>
        <dbReference type="Proteomes" id="UP000199440"/>
    </source>
</evidence>
<sequence length="259" mass="29469">MRFSGLLLLFLLIVFHGCTPIKKTIEKPKLAIISFVFDDLNTTDSVVKSIFDAFNFKPSFALTTNRLSSRTASLYKSYSDEGISILSHSHSHIKMQDPASVNKDTLLHEIKVSKQILESYGIPVLGFVTPNSYMHPDFLPLLKSDYTYAFTNNNDDNYDNSVQKHQLSRYGIESNISKSDHNIDTIKARIDKAIINKELLVLYGHALPSNYMDDFDKPRVNENDLRAILTYLKTKSSNHECLVLTSDLAIQAYYRQGFN</sequence>
<feature type="domain" description="NodB homology" evidence="1">
    <location>
        <begin position="32"/>
        <end position="141"/>
    </location>
</feature>
<dbReference type="STRING" id="192904.SAMN04488514_11328"/>
<dbReference type="GO" id="GO:0016810">
    <property type="term" value="F:hydrolase activity, acting on carbon-nitrogen (but not peptide) bonds"/>
    <property type="evidence" value="ECO:0007669"/>
    <property type="project" value="InterPro"/>
</dbReference>
<dbReference type="EMBL" id="FNGV01000013">
    <property type="protein sequence ID" value="SDM69765.1"/>
    <property type="molecule type" value="Genomic_DNA"/>
</dbReference>
<dbReference type="RefSeq" id="WP_089893612.1">
    <property type="nucleotide sequence ID" value="NZ_FNGV01000013.1"/>
</dbReference>
<gene>
    <name evidence="2" type="ORF">SAMN04488514_11328</name>
</gene>
<protein>
    <submittedName>
        <fullName evidence="2">Polysaccharide deacetylase</fullName>
    </submittedName>
</protein>
<dbReference type="GO" id="GO:0005975">
    <property type="term" value="P:carbohydrate metabolic process"/>
    <property type="evidence" value="ECO:0007669"/>
    <property type="project" value="InterPro"/>
</dbReference>
<dbReference type="Proteomes" id="UP000199440">
    <property type="component" value="Unassembled WGS sequence"/>
</dbReference>
<organism evidence="2 3">
    <name type="scientific">Kriegella aquimaris</name>
    <dbReference type="NCBI Taxonomy" id="192904"/>
    <lineage>
        <taxon>Bacteria</taxon>
        <taxon>Pseudomonadati</taxon>
        <taxon>Bacteroidota</taxon>
        <taxon>Flavobacteriia</taxon>
        <taxon>Flavobacteriales</taxon>
        <taxon>Flavobacteriaceae</taxon>
        <taxon>Kriegella</taxon>
    </lineage>
</organism>
<proteinExistence type="predicted"/>
<dbReference type="Pfam" id="PF01522">
    <property type="entry name" value="Polysacc_deac_1"/>
    <property type="match status" value="1"/>
</dbReference>
<evidence type="ECO:0000313" key="2">
    <source>
        <dbReference type="EMBL" id="SDM69765.1"/>
    </source>
</evidence>
<reference evidence="2 3" key="1">
    <citation type="submission" date="2016-10" db="EMBL/GenBank/DDBJ databases">
        <authorList>
            <person name="de Groot N.N."/>
        </authorList>
    </citation>
    <scope>NUCLEOTIDE SEQUENCE [LARGE SCALE GENOMIC DNA]</scope>
    <source>
        <strain evidence="2 3">DSM 19886</strain>
    </source>
</reference>